<comment type="caution">
    <text evidence="1">The sequence shown here is derived from an EMBL/GenBank/DDBJ whole genome shotgun (WGS) entry which is preliminary data.</text>
</comment>
<name>A0ABP7TML3_9SPHN</name>
<dbReference type="RefSeq" id="WP_344695343.1">
    <property type="nucleotide sequence ID" value="NZ_BAABBR010000001.1"/>
</dbReference>
<protein>
    <recommendedName>
        <fullName evidence="3">DUF2059 domain-containing protein</fullName>
    </recommendedName>
</protein>
<reference evidence="2" key="1">
    <citation type="journal article" date="2019" name="Int. J. Syst. Evol. Microbiol.">
        <title>The Global Catalogue of Microorganisms (GCM) 10K type strain sequencing project: providing services to taxonomists for standard genome sequencing and annotation.</title>
        <authorList>
            <consortium name="The Broad Institute Genomics Platform"/>
            <consortium name="The Broad Institute Genome Sequencing Center for Infectious Disease"/>
            <person name="Wu L."/>
            <person name="Ma J."/>
        </authorList>
    </citation>
    <scope>NUCLEOTIDE SEQUENCE [LARGE SCALE GENOMIC DNA]</scope>
    <source>
        <strain evidence="2">JCM 17564</strain>
    </source>
</reference>
<evidence type="ECO:0008006" key="3">
    <source>
        <dbReference type="Google" id="ProtNLM"/>
    </source>
</evidence>
<organism evidence="1 2">
    <name type="scientific">Sphingomonas rosea</name>
    <dbReference type="NCBI Taxonomy" id="335605"/>
    <lineage>
        <taxon>Bacteria</taxon>
        <taxon>Pseudomonadati</taxon>
        <taxon>Pseudomonadota</taxon>
        <taxon>Alphaproteobacteria</taxon>
        <taxon>Sphingomonadales</taxon>
        <taxon>Sphingomonadaceae</taxon>
        <taxon>Sphingomonas</taxon>
    </lineage>
</organism>
<evidence type="ECO:0000313" key="1">
    <source>
        <dbReference type="EMBL" id="GAA4028531.1"/>
    </source>
</evidence>
<keyword evidence="2" id="KW-1185">Reference proteome</keyword>
<dbReference type="Proteomes" id="UP001424459">
    <property type="component" value="Unassembled WGS sequence"/>
</dbReference>
<sequence>MAKPDMDPMVAFAMMNKIMDKFFPAGPEPEPARLAAAREMTLRMFPKGAYAGAMTSFANTMADRVLAMSEADFADLVPETAAKKGDKPKTPPSTLSLRQTMSAKDPTFDAKVAAGKAFASAMFTKFGDVMEPKFREGMARSMARKFDARQIAEINAFLATPTGAAYGQQMLGMWFEPDVMRGTMQAFPEMLKMMPDMAKDMEQLGKQMAPADKAAAPAKAD</sequence>
<accession>A0ABP7TML3</accession>
<dbReference type="EMBL" id="BAABBR010000001">
    <property type="protein sequence ID" value="GAA4028531.1"/>
    <property type="molecule type" value="Genomic_DNA"/>
</dbReference>
<gene>
    <name evidence="1" type="ORF">GCM10022281_04360</name>
</gene>
<proteinExistence type="predicted"/>
<evidence type="ECO:0000313" key="2">
    <source>
        <dbReference type="Proteomes" id="UP001424459"/>
    </source>
</evidence>